<reference evidence="1 2" key="1">
    <citation type="submission" date="2024-09" db="EMBL/GenBank/DDBJ databases">
        <authorList>
            <person name="Sun Q."/>
            <person name="Mori K."/>
        </authorList>
    </citation>
    <scope>NUCLEOTIDE SEQUENCE [LARGE SCALE GENOMIC DNA]</scope>
    <source>
        <strain evidence="1 2">CECT 8286</strain>
    </source>
</reference>
<evidence type="ECO:0000313" key="2">
    <source>
        <dbReference type="Proteomes" id="UP001589605"/>
    </source>
</evidence>
<dbReference type="InterPro" id="IPR025535">
    <property type="entry name" value="DUF4421"/>
</dbReference>
<dbReference type="Pfam" id="PF14391">
    <property type="entry name" value="DUF4421"/>
    <property type="match status" value="1"/>
</dbReference>
<protein>
    <submittedName>
        <fullName evidence="1">DUF4421 family protein</fullName>
    </submittedName>
</protein>
<proteinExistence type="predicted"/>
<keyword evidence="2" id="KW-1185">Reference proteome</keyword>
<accession>A0ABV5EXK5</accession>
<gene>
    <name evidence="1" type="ORF">ACFFVB_02385</name>
</gene>
<organism evidence="1 2">
    <name type="scientific">Formosa undariae</name>
    <dbReference type="NCBI Taxonomy" id="1325436"/>
    <lineage>
        <taxon>Bacteria</taxon>
        <taxon>Pseudomonadati</taxon>
        <taxon>Bacteroidota</taxon>
        <taxon>Flavobacteriia</taxon>
        <taxon>Flavobacteriales</taxon>
        <taxon>Flavobacteriaceae</taxon>
        <taxon>Formosa</taxon>
    </lineage>
</organism>
<dbReference type="RefSeq" id="WP_382380782.1">
    <property type="nucleotide sequence ID" value="NZ_JBHMEZ010000001.1"/>
</dbReference>
<evidence type="ECO:0000313" key="1">
    <source>
        <dbReference type="EMBL" id="MFB9051917.1"/>
    </source>
</evidence>
<sequence>MPLKNSKILLLFFLISYLGISQNKEFKDTVNSTQNEYVHFYKNRLITRIYYVNTSNSLTVNHENSGKSLDFNANKQSRIGASVAFRKLAISYSYAPEFISTNKNNESSKLFNLNLRGFYKRRWMQTIKVYNEKGFYAKNTVQSIYLPNTESFKIGGSTSYIFNDNFSYRALASQNERQLKNAGSFIPGVTYYYSNYHLNTEGKLDENNLKRKYNSYDLLLSPSYFYNYVPNKNILISGGSTLGLGVNYSTSENNNITTLITELGFSGTVTYDLTNLYIGSHFNYLILKHNTNRSLYVKDDIPYFQFFVGYRFKASKKLVKTAEDFNEKIIPIIPNI</sequence>
<dbReference type="EMBL" id="JBHMEZ010000001">
    <property type="protein sequence ID" value="MFB9051917.1"/>
    <property type="molecule type" value="Genomic_DNA"/>
</dbReference>
<dbReference type="Proteomes" id="UP001589605">
    <property type="component" value="Unassembled WGS sequence"/>
</dbReference>
<name>A0ABV5EXK5_9FLAO</name>
<comment type="caution">
    <text evidence="1">The sequence shown here is derived from an EMBL/GenBank/DDBJ whole genome shotgun (WGS) entry which is preliminary data.</text>
</comment>